<evidence type="ECO:0000256" key="3">
    <source>
        <dbReference type="ARBA" id="ARBA00022691"/>
    </source>
</evidence>
<dbReference type="EMBL" id="CASHTH010003821">
    <property type="protein sequence ID" value="CAI8049864.1"/>
    <property type="molecule type" value="Genomic_DNA"/>
</dbReference>
<keyword evidence="3" id="KW-0949">S-adenosyl-L-methionine</keyword>
<dbReference type="InterPro" id="IPR036390">
    <property type="entry name" value="WH_DNA-bd_sf"/>
</dbReference>
<dbReference type="Proteomes" id="UP001174909">
    <property type="component" value="Unassembled WGS sequence"/>
</dbReference>
<evidence type="ECO:0000256" key="6">
    <source>
        <dbReference type="ARBA" id="ARBA00040730"/>
    </source>
</evidence>
<dbReference type="SUPFAM" id="SSF46785">
    <property type="entry name" value="Winged helix' DNA-binding domain"/>
    <property type="match status" value="1"/>
</dbReference>
<evidence type="ECO:0000256" key="1">
    <source>
        <dbReference type="ARBA" id="ARBA00022603"/>
    </source>
</evidence>
<proteinExistence type="predicted"/>
<evidence type="ECO:0000256" key="7">
    <source>
        <dbReference type="ARBA" id="ARBA00043054"/>
    </source>
</evidence>
<dbReference type="InterPro" id="IPR001077">
    <property type="entry name" value="COMT_C"/>
</dbReference>
<feature type="domain" description="O-methyltransferase dimerisation" evidence="11">
    <location>
        <begin position="100"/>
        <end position="183"/>
    </location>
</feature>
<keyword evidence="1" id="KW-0489">Methyltransferase</keyword>
<dbReference type="Pfam" id="PF00891">
    <property type="entry name" value="Methyltransf_2"/>
    <property type="match status" value="1"/>
</dbReference>
<comment type="function">
    <text evidence="4">Catalyzes the transfer of a methyl group onto N-acetylserotonin, producing melatonin (N-acetyl-5-methoxytryptamine).</text>
</comment>
<dbReference type="PANTHER" id="PTHR43712">
    <property type="entry name" value="PUTATIVE (AFU_ORTHOLOGUE AFUA_4G14580)-RELATED"/>
    <property type="match status" value="1"/>
</dbReference>
<accession>A0AA35TLG6</accession>
<dbReference type="InterPro" id="IPR012967">
    <property type="entry name" value="COMT_dimerisation"/>
</dbReference>
<dbReference type="InterPro" id="IPR036388">
    <property type="entry name" value="WH-like_DNA-bd_sf"/>
</dbReference>
<reference evidence="12" key="1">
    <citation type="submission" date="2023-03" db="EMBL/GenBank/DDBJ databases">
        <authorList>
            <person name="Steffen K."/>
            <person name="Cardenas P."/>
        </authorList>
    </citation>
    <scope>NUCLEOTIDE SEQUENCE</scope>
</reference>
<evidence type="ECO:0000256" key="8">
    <source>
        <dbReference type="SAM" id="MobiDB-lite"/>
    </source>
</evidence>
<dbReference type="Gene3D" id="3.40.50.150">
    <property type="entry name" value="Vaccinia Virus protein VP39"/>
    <property type="match status" value="1"/>
</dbReference>
<name>A0AA35TLG6_GEOBA</name>
<evidence type="ECO:0000256" key="4">
    <source>
        <dbReference type="ARBA" id="ARBA00037645"/>
    </source>
</evidence>
<keyword evidence="9" id="KW-1133">Transmembrane helix</keyword>
<evidence type="ECO:0000256" key="9">
    <source>
        <dbReference type="SAM" id="Phobius"/>
    </source>
</evidence>
<keyword evidence="9" id="KW-0472">Membrane</keyword>
<organism evidence="12 13">
    <name type="scientific">Geodia barretti</name>
    <name type="common">Barrett's horny sponge</name>
    <dbReference type="NCBI Taxonomy" id="519541"/>
    <lineage>
        <taxon>Eukaryota</taxon>
        <taxon>Metazoa</taxon>
        <taxon>Porifera</taxon>
        <taxon>Demospongiae</taxon>
        <taxon>Heteroscleromorpha</taxon>
        <taxon>Tetractinellida</taxon>
        <taxon>Astrophorina</taxon>
        <taxon>Geodiidae</taxon>
        <taxon>Geodia</taxon>
    </lineage>
</organism>
<keyword evidence="9" id="KW-0812">Transmembrane</keyword>
<keyword evidence="13" id="KW-1185">Reference proteome</keyword>
<feature type="region of interest" description="Disordered" evidence="8">
    <location>
        <begin position="1"/>
        <end position="26"/>
    </location>
</feature>
<evidence type="ECO:0000256" key="5">
    <source>
        <dbReference type="ARBA" id="ARBA00039116"/>
    </source>
</evidence>
<feature type="transmembrane region" description="Helical" evidence="9">
    <location>
        <begin position="40"/>
        <end position="59"/>
    </location>
</feature>
<dbReference type="AlphaFoldDB" id="A0AA35TLG6"/>
<feature type="compositionally biased region" description="Polar residues" evidence="8">
    <location>
        <begin position="1"/>
        <end position="12"/>
    </location>
</feature>
<gene>
    <name evidence="12" type="ORF">GBAR_LOCUS27450</name>
</gene>
<dbReference type="PROSITE" id="PS51683">
    <property type="entry name" value="SAM_OMT_II"/>
    <property type="match status" value="1"/>
</dbReference>
<dbReference type="Gene3D" id="1.10.10.10">
    <property type="entry name" value="Winged helix-like DNA-binding domain superfamily/Winged helix DNA-binding domain"/>
    <property type="match status" value="1"/>
</dbReference>
<evidence type="ECO:0000256" key="2">
    <source>
        <dbReference type="ARBA" id="ARBA00022679"/>
    </source>
</evidence>
<dbReference type="InterPro" id="IPR029063">
    <property type="entry name" value="SAM-dependent_MTases_sf"/>
</dbReference>
<dbReference type="PANTHER" id="PTHR43712:SF2">
    <property type="entry name" value="O-METHYLTRANSFERASE CICE"/>
    <property type="match status" value="1"/>
</dbReference>
<feature type="domain" description="O-methyltransferase C-terminal" evidence="10">
    <location>
        <begin position="218"/>
        <end position="418"/>
    </location>
</feature>
<comment type="caution">
    <text evidence="12">The sequence shown here is derived from an EMBL/GenBank/DDBJ whole genome shotgun (WGS) entry which is preliminary data.</text>
</comment>
<evidence type="ECO:0000313" key="12">
    <source>
        <dbReference type="EMBL" id="CAI8049864.1"/>
    </source>
</evidence>
<dbReference type="EC" id="2.1.1.4" evidence="5"/>
<dbReference type="GO" id="GO:0017096">
    <property type="term" value="F:acetylserotonin O-methyltransferase activity"/>
    <property type="evidence" value="ECO:0007669"/>
    <property type="project" value="UniProtKB-EC"/>
</dbReference>
<protein>
    <recommendedName>
        <fullName evidence="6">Acetylserotonin O-methyltransferase</fullName>
        <ecNumber evidence="5">2.1.1.4</ecNumber>
    </recommendedName>
    <alternativeName>
        <fullName evidence="7">Hydroxyindole O-methyltransferase</fullName>
    </alternativeName>
</protein>
<sequence>MIANGEANTGAGSTIAPGRNQRSQKPLVQTLKSLPSRIRLVHVVVAIGVASVFIAYVSVAPPTDLPNWPLYRLNSRVWQTFEHWGQHVKPHHVRIITMALQHIESRALYILSYFEIPDIINKAGEPLSCHEIKSRVDKKFGSEPVNLPFLCRVLHAAAHFDLLREAGEDKYSLTPLSEYLVSSHPRSLKEFVKLYSGDEALIVSTALSRSMFSGLSGFKETFREELAEYLPKDEQLREIFSLGLTDFSRLHAPAIIADYPSFSSCHHICDIGGGVGSFIYDLLNYYSFDIKGTNFDLPHVIDTGRSFMAKRGASNKIALVPGNFTEKLPKFGCDCYIMKDILQNWSDEDAALILRNLHSVMDSGHRLLLIETIMHIGSYSEERLKSLLDLTMMSFHPSHSRLRTEEELFFLLQQSGYSDPQTYPTRASYSIIETFPIPS</sequence>
<evidence type="ECO:0000313" key="13">
    <source>
        <dbReference type="Proteomes" id="UP001174909"/>
    </source>
</evidence>
<evidence type="ECO:0000259" key="10">
    <source>
        <dbReference type="Pfam" id="PF00891"/>
    </source>
</evidence>
<dbReference type="GO" id="GO:0032259">
    <property type="term" value="P:methylation"/>
    <property type="evidence" value="ECO:0007669"/>
    <property type="project" value="UniProtKB-KW"/>
</dbReference>
<dbReference type="InterPro" id="IPR016461">
    <property type="entry name" value="COMT-like"/>
</dbReference>
<keyword evidence="2" id="KW-0808">Transferase</keyword>
<dbReference type="Pfam" id="PF08100">
    <property type="entry name" value="Dimerisation"/>
    <property type="match status" value="1"/>
</dbReference>
<dbReference type="SUPFAM" id="SSF53335">
    <property type="entry name" value="S-adenosyl-L-methionine-dependent methyltransferases"/>
    <property type="match status" value="1"/>
</dbReference>
<dbReference type="GO" id="GO:0046983">
    <property type="term" value="F:protein dimerization activity"/>
    <property type="evidence" value="ECO:0007669"/>
    <property type="project" value="InterPro"/>
</dbReference>
<evidence type="ECO:0000259" key="11">
    <source>
        <dbReference type="Pfam" id="PF08100"/>
    </source>
</evidence>